<comment type="caution">
    <text evidence="10">The sequence shown here is derived from an EMBL/GenBank/DDBJ whole genome shotgun (WGS) entry which is preliminary data.</text>
</comment>
<dbReference type="SMART" id="SM00208">
    <property type="entry name" value="TNFR"/>
    <property type="match status" value="4"/>
</dbReference>
<evidence type="ECO:0000256" key="8">
    <source>
        <dbReference type="PROSITE-ProRule" id="PRU00206"/>
    </source>
</evidence>
<feature type="repeat" description="TNFR-Cys" evidence="8">
    <location>
        <begin position="97"/>
        <end position="137"/>
    </location>
</feature>
<evidence type="ECO:0000256" key="7">
    <source>
        <dbReference type="ARBA" id="ARBA00023180"/>
    </source>
</evidence>
<dbReference type="GO" id="GO:0005576">
    <property type="term" value="C:extracellular region"/>
    <property type="evidence" value="ECO:0007669"/>
    <property type="project" value="UniProtKB-SubCell"/>
</dbReference>
<evidence type="ECO:0000256" key="3">
    <source>
        <dbReference type="ARBA" id="ARBA00022703"/>
    </source>
</evidence>
<evidence type="ECO:0000259" key="9">
    <source>
        <dbReference type="PROSITE" id="PS50050"/>
    </source>
</evidence>
<dbReference type="AlphaFoldDB" id="A0A484CIU7"/>
<dbReference type="InterPro" id="IPR001368">
    <property type="entry name" value="TNFR/NGFR_Cys_rich_reg"/>
</dbReference>
<keyword evidence="11" id="KW-1185">Reference proteome</keyword>
<keyword evidence="6 8" id="KW-1015">Disulfide bond</keyword>
<organism evidence="10 11">
    <name type="scientific">Perca flavescens</name>
    <name type="common">American yellow perch</name>
    <name type="synonym">Morone flavescens</name>
    <dbReference type="NCBI Taxonomy" id="8167"/>
    <lineage>
        <taxon>Eukaryota</taxon>
        <taxon>Metazoa</taxon>
        <taxon>Chordata</taxon>
        <taxon>Craniata</taxon>
        <taxon>Vertebrata</taxon>
        <taxon>Euteleostomi</taxon>
        <taxon>Actinopterygii</taxon>
        <taxon>Neopterygii</taxon>
        <taxon>Teleostei</taxon>
        <taxon>Neoteleostei</taxon>
        <taxon>Acanthomorphata</taxon>
        <taxon>Eupercaria</taxon>
        <taxon>Perciformes</taxon>
        <taxon>Percoidei</taxon>
        <taxon>Percidae</taxon>
        <taxon>Percinae</taxon>
        <taxon>Perca</taxon>
    </lineage>
</organism>
<evidence type="ECO:0000256" key="1">
    <source>
        <dbReference type="ARBA" id="ARBA00004613"/>
    </source>
</evidence>
<dbReference type="STRING" id="8167.A0A484CIU7"/>
<dbReference type="Pfam" id="PF00020">
    <property type="entry name" value="TNFR_c6"/>
    <property type="match status" value="3"/>
</dbReference>
<evidence type="ECO:0000313" key="10">
    <source>
        <dbReference type="EMBL" id="TDH03692.1"/>
    </source>
</evidence>
<dbReference type="EMBL" id="SCKG01000014">
    <property type="protein sequence ID" value="TDH03692.1"/>
    <property type="molecule type" value="Genomic_DNA"/>
</dbReference>
<comment type="subcellular location">
    <subcellularLocation>
        <location evidence="1">Secreted</location>
    </subcellularLocation>
</comment>
<feature type="domain" description="TNFR-Cys" evidence="9">
    <location>
        <begin position="97"/>
        <end position="137"/>
    </location>
</feature>
<keyword evidence="4" id="KW-0732">Signal</keyword>
<evidence type="ECO:0000313" key="11">
    <source>
        <dbReference type="Proteomes" id="UP000295070"/>
    </source>
</evidence>
<keyword evidence="5" id="KW-0677">Repeat</keyword>
<dbReference type="Pfam" id="PF21733">
    <property type="entry name" value="Death_3"/>
    <property type="match status" value="1"/>
</dbReference>
<keyword evidence="3" id="KW-0053">Apoptosis</keyword>
<feature type="disulfide bond" evidence="8">
    <location>
        <begin position="119"/>
        <end position="137"/>
    </location>
</feature>
<dbReference type="PROSITE" id="PS50050">
    <property type="entry name" value="TNFR_NGFR_2"/>
    <property type="match status" value="1"/>
</dbReference>
<dbReference type="Proteomes" id="UP000295070">
    <property type="component" value="Chromosome 14"/>
</dbReference>
<dbReference type="InterPro" id="IPR052459">
    <property type="entry name" value="TNFRSF_decoy_receptor"/>
</dbReference>
<evidence type="ECO:0000256" key="2">
    <source>
        <dbReference type="ARBA" id="ARBA00022525"/>
    </source>
</evidence>
<evidence type="ECO:0000256" key="5">
    <source>
        <dbReference type="ARBA" id="ARBA00022737"/>
    </source>
</evidence>
<dbReference type="PANTHER" id="PTHR23097">
    <property type="entry name" value="TUMOR NECROSIS FACTOR RECEPTOR SUPERFAMILY MEMBER"/>
    <property type="match status" value="1"/>
</dbReference>
<dbReference type="InterPro" id="IPR048522">
    <property type="entry name" value="Death_3_fish"/>
</dbReference>
<dbReference type="GO" id="GO:0006915">
    <property type="term" value="P:apoptotic process"/>
    <property type="evidence" value="ECO:0007669"/>
    <property type="project" value="UniProtKB-KW"/>
</dbReference>
<reference evidence="10 11" key="1">
    <citation type="submission" date="2019-01" db="EMBL/GenBank/DDBJ databases">
        <title>A chromosome-scale genome assembly of the yellow perch, Perca flavescens.</title>
        <authorList>
            <person name="Feron R."/>
            <person name="Morvezen R."/>
            <person name="Bestin A."/>
            <person name="Haffray P."/>
            <person name="Klopp C."/>
            <person name="Zahm M."/>
            <person name="Cabau C."/>
            <person name="Roques C."/>
            <person name="Donnadieu C."/>
            <person name="Bouchez O."/>
            <person name="Christie M."/>
            <person name="Larson W."/>
            <person name="Guiguen Y."/>
        </authorList>
    </citation>
    <scope>NUCLEOTIDE SEQUENCE [LARGE SCALE GENOMIC DNA]</scope>
    <source>
        <strain evidence="10">YP-PL-M2</strain>
        <tissue evidence="10">Blood</tissue>
    </source>
</reference>
<accession>A0A484CIU7</accession>
<dbReference type="Gene3D" id="2.10.50.10">
    <property type="entry name" value="Tumor Necrosis Factor Receptor, subunit A, domain 2"/>
    <property type="match status" value="2"/>
</dbReference>
<evidence type="ECO:0000256" key="4">
    <source>
        <dbReference type="ARBA" id="ARBA00022729"/>
    </source>
</evidence>
<name>A0A484CIU7_PERFV</name>
<keyword evidence="2" id="KW-0964">Secreted</keyword>
<dbReference type="PANTHER" id="PTHR23097:SF116">
    <property type="entry name" value="TUMOR NECROSIS FACTOR RECEPTOR SUPERFAMILY MEMBER 6B"/>
    <property type="match status" value="1"/>
</dbReference>
<feature type="disulfide bond" evidence="8">
    <location>
        <begin position="98"/>
        <end position="113"/>
    </location>
</feature>
<sequence length="336" mass="36428">MSSHFACGSSYDTVNVQWISFLSFPVSPPVTFQMLASLLSTALLSAHAALAVGVATPLLTFMVTDPITGGSLECDRCPPGTFMRASCTATQKTQCAQCPPGSFTELWNYIGKCLRCGVCGHNEVEKTGCTAYSNCQCQCKPGYHKVKYDMCVRHSKCPSGQQPLTKGTPDEDTVCQNCPEGSYSDTASALQNCTLHQSCDAPGLVLKGSIWHDSVCTSCEELKSRDGGDYLKEIVPAFFIHHKMTLRRLRQVVHKLPSEDGKRQPGASGLDLSELHARINTWVASASANQIRQLPEILAKSGANSAGERLKSKLQRIDSNLRQLCALGNEVDVLSF</sequence>
<gene>
    <name evidence="10" type="ORF">EPR50_G00144630</name>
</gene>
<proteinExistence type="predicted"/>
<keyword evidence="7" id="KW-0325">Glycoprotein</keyword>
<evidence type="ECO:0000256" key="6">
    <source>
        <dbReference type="ARBA" id="ARBA00023157"/>
    </source>
</evidence>
<dbReference type="SUPFAM" id="SSF57586">
    <property type="entry name" value="TNF receptor-like"/>
    <property type="match status" value="2"/>
</dbReference>
<feature type="disulfide bond" evidence="8">
    <location>
        <begin position="116"/>
        <end position="129"/>
    </location>
</feature>
<protein>
    <recommendedName>
        <fullName evidence="9">TNFR-Cys domain-containing protein</fullName>
    </recommendedName>
</protein>